<dbReference type="AlphaFoldDB" id="A0A6P0HCB5"/>
<dbReference type="Pfam" id="PF13614">
    <property type="entry name" value="AAA_31"/>
    <property type="match status" value="1"/>
</dbReference>
<dbReference type="CDD" id="cd02042">
    <property type="entry name" value="ParAB_family"/>
    <property type="match status" value="1"/>
</dbReference>
<proteinExistence type="predicted"/>
<dbReference type="Proteomes" id="UP000471152">
    <property type="component" value="Unassembled WGS sequence"/>
</dbReference>
<reference evidence="2 3" key="1">
    <citation type="submission" date="2020-02" db="EMBL/GenBank/DDBJ databases">
        <title>The WGS of Modestobacter muralis DSM 100205.</title>
        <authorList>
            <person name="Jiang Z."/>
        </authorList>
    </citation>
    <scope>NUCLEOTIDE SEQUENCE [LARGE SCALE GENOMIC DNA]</scope>
    <source>
        <strain evidence="2 3">DSM 100205</strain>
    </source>
</reference>
<evidence type="ECO:0000313" key="2">
    <source>
        <dbReference type="EMBL" id="NEN53471.1"/>
    </source>
</evidence>
<organism evidence="2 3">
    <name type="scientific">Modestobacter muralis</name>
    <dbReference type="NCBI Taxonomy" id="1608614"/>
    <lineage>
        <taxon>Bacteria</taxon>
        <taxon>Bacillati</taxon>
        <taxon>Actinomycetota</taxon>
        <taxon>Actinomycetes</taxon>
        <taxon>Geodermatophilales</taxon>
        <taxon>Geodermatophilaceae</taxon>
        <taxon>Modestobacter</taxon>
    </lineage>
</organism>
<dbReference type="PANTHER" id="PTHR13696:SF99">
    <property type="entry name" value="COBYRINIC ACID AC-DIAMIDE SYNTHASE"/>
    <property type="match status" value="1"/>
</dbReference>
<dbReference type="PANTHER" id="PTHR13696">
    <property type="entry name" value="P-LOOP CONTAINING NUCLEOSIDE TRIPHOSPHATE HYDROLASE"/>
    <property type="match status" value="1"/>
</dbReference>
<dbReference type="SUPFAM" id="SSF52540">
    <property type="entry name" value="P-loop containing nucleoside triphosphate hydrolases"/>
    <property type="match status" value="1"/>
</dbReference>
<dbReference type="Gene3D" id="3.40.50.300">
    <property type="entry name" value="P-loop containing nucleotide triphosphate hydrolases"/>
    <property type="match status" value="1"/>
</dbReference>
<name>A0A6P0HCB5_9ACTN</name>
<evidence type="ECO:0000313" key="3">
    <source>
        <dbReference type="Proteomes" id="UP000471152"/>
    </source>
</evidence>
<gene>
    <name evidence="2" type="ORF">G3R41_21445</name>
</gene>
<dbReference type="InterPro" id="IPR027417">
    <property type="entry name" value="P-loop_NTPase"/>
</dbReference>
<comment type="caution">
    <text evidence="2">The sequence shown here is derived from an EMBL/GenBank/DDBJ whole genome shotgun (WGS) entry which is preliminary data.</text>
</comment>
<protein>
    <submittedName>
        <fullName evidence="2">ParA family protein</fullName>
    </submittedName>
</protein>
<feature type="domain" description="AAA" evidence="1">
    <location>
        <begin position="2"/>
        <end position="168"/>
    </location>
</feature>
<accession>A0A6P0HCB5</accession>
<dbReference type="EMBL" id="JAAGWB010000071">
    <property type="protein sequence ID" value="NEN53471.1"/>
    <property type="molecule type" value="Genomic_DNA"/>
</dbReference>
<dbReference type="InterPro" id="IPR050678">
    <property type="entry name" value="DNA_Partitioning_ATPase"/>
</dbReference>
<evidence type="ECO:0000259" key="1">
    <source>
        <dbReference type="Pfam" id="PF13614"/>
    </source>
</evidence>
<dbReference type="RefSeq" id="WP_163613315.1">
    <property type="nucleotide sequence ID" value="NZ_JAAGWB010000071.1"/>
</dbReference>
<sequence length="270" mass="28688">MNEKGGVGKTTTTLLLASSAAAQGLKTLVIDLDPQGNSSAALGVRDAEISAYELLDRAKPGSVQEAAVPSAWPGVWIIPGHRSLTAINTGHAIGGEMALRTAMTGVLGWDLVLIDCPPSSERLTHNALNTSDCVLIVTQPTRFSLEGVSQVIESIDLVRNYWNPSLAIAGVVVNGQPARSREAGVRLGELRATLGHDVWEPPIPRRQIIDDMTGAGAPLSQFGADAQSVIEIVDVHLARLLWLDASYRDAHPDRNPARLLADMTAAEELS</sequence>
<dbReference type="InterPro" id="IPR025669">
    <property type="entry name" value="AAA_dom"/>
</dbReference>